<dbReference type="GO" id="GO:0004364">
    <property type="term" value="F:glutathione transferase activity"/>
    <property type="evidence" value="ECO:0007669"/>
    <property type="project" value="UniProtKB-EC"/>
</dbReference>
<feature type="domain" description="RecA family profile 2" evidence="9">
    <location>
        <begin position="293"/>
        <end position="345"/>
    </location>
</feature>
<dbReference type="Gene3D" id="1.20.1050.10">
    <property type="match status" value="2"/>
</dbReference>
<evidence type="ECO:0000256" key="6">
    <source>
        <dbReference type="ARBA" id="ARBA00047960"/>
    </source>
</evidence>
<keyword evidence="5" id="KW-0238">DNA-binding</keyword>
<feature type="domain" description="GST N-terminal" evidence="10">
    <location>
        <begin position="370"/>
        <end position="449"/>
    </location>
</feature>
<reference evidence="11" key="1">
    <citation type="journal article" date="2019" name="Science">
        <title>Mutation of a bHLH transcription factor allowed almond domestication.</title>
        <authorList>
            <person name="Sanchez-Perez R."/>
            <person name="Pavan S."/>
            <person name="Mazzeo R."/>
            <person name="Moldovan C."/>
            <person name="Aiese Cigliano R."/>
            <person name="Del Cueto J."/>
            <person name="Ricciardi F."/>
            <person name="Lotti C."/>
            <person name="Ricciardi L."/>
            <person name="Dicenta F."/>
            <person name="Lopez-Marques R.L."/>
            <person name="Lindberg Moller B."/>
        </authorList>
    </citation>
    <scope>NUCLEOTIDE SEQUENCE</scope>
</reference>
<evidence type="ECO:0000313" key="11">
    <source>
        <dbReference type="EMBL" id="BBH10100.1"/>
    </source>
</evidence>
<dbReference type="GO" id="GO:0006749">
    <property type="term" value="P:glutathione metabolic process"/>
    <property type="evidence" value="ECO:0007669"/>
    <property type="project" value="TreeGrafter"/>
</dbReference>
<dbReference type="Pfam" id="PF02798">
    <property type="entry name" value="GST_N"/>
    <property type="match status" value="1"/>
</dbReference>
<dbReference type="InterPro" id="IPR020587">
    <property type="entry name" value="RecA_monomer-monomer_interface"/>
</dbReference>
<keyword evidence="3" id="KW-0547">Nucleotide-binding</keyword>
<dbReference type="PROSITE" id="PS50163">
    <property type="entry name" value="RECA_3"/>
    <property type="match status" value="1"/>
</dbReference>
<evidence type="ECO:0000256" key="3">
    <source>
        <dbReference type="ARBA" id="ARBA00022741"/>
    </source>
</evidence>
<dbReference type="PANTHER" id="PTHR11260:SF775">
    <property type="entry name" value="GLUTATHIONE S-TRANSFERASE U10"/>
    <property type="match status" value="1"/>
</dbReference>
<keyword evidence="8" id="KW-1133">Transmembrane helix</keyword>
<dbReference type="PROSITE" id="PS00321">
    <property type="entry name" value="RECA_1"/>
    <property type="match status" value="1"/>
</dbReference>
<dbReference type="InterPro" id="IPR004045">
    <property type="entry name" value="Glutathione_S-Trfase_N"/>
</dbReference>
<keyword evidence="7" id="KW-0175">Coiled coil</keyword>
<comment type="catalytic activity">
    <reaction evidence="6">
        <text>RX + glutathione = an S-substituted glutathione + a halide anion + H(+)</text>
        <dbReference type="Rhea" id="RHEA:16437"/>
        <dbReference type="ChEBI" id="CHEBI:15378"/>
        <dbReference type="ChEBI" id="CHEBI:16042"/>
        <dbReference type="ChEBI" id="CHEBI:17792"/>
        <dbReference type="ChEBI" id="CHEBI:57925"/>
        <dbReference type="ChEBI" id="CHEBI:90779"/>
        <dbReference type="EC" id="2.5.1.18"/>
    </reaction>
</comment>
<feature type="transmembrane region" description="Helical" evidence="8">
    <location>
        <begin position="30"/>
        <end position="51"/>
    </location>
</feature>
<dbReference type="Gene3D" id="3.40.50.300">
    <property type="entry name" value="P-loop containing nucleotide triphosphate hydrolases"/>
    <property type="match status" value="1"/>
</dbReference>
<gene>
    <name evidence="11" type="ORF">Prudu_022787</name>
</gene>
<dbReference type="FunFam" id="3.40.30.10:FF:000014">
    <property type="entry name" value="Tau class glutathione S-transferase"/>
    <property type="match status" value="1"/>
</dbReference>
<dbReference type="PROSITE" id="PS50404">
    <property type="entry name" value="GST_NTER"/>
    <property type="match status" value="1"/>
</dbReference>
<evidence type="ECO:0000256" key="5">
    <source>
        <dbReference type="ARBA" id="ARBA00023125"/>
    </source>
</evidence>
<sequence>DKPWLQFVSNQLVGGQPWKNSVLFHRRSQLLSIVAGCFFYQLANWVVRAFVSRDPLFVNTSSLAESEKQHWLQREATLEETIKQLQKETDLHIQKEATLEDAIKQLRNENDSHIQKEAIIEDFIKQCKLDQPFLKQLNHQGGFRSLDTGENFKHVGPILSSGSSDGYYFGNREPVTKVLIPGLPDESKGESGAPVNSCFWEWKPEFSVHYEKAGCETLGSLPVMFLPDFGVGSFHYEKQLKELGLDFTVRTKQLNGWCVYLYLDGFFISYFPLITIVSLPETNGIIRSFCKIGVYYGTPQATFGGIALKFFASVRLEICSTGKIKSVNGEEVIGVRVHVRVQKSKMLTVYERVKKRRKLERKNTSSQKMEEVKLLGTWPSPFCYRVTWALKLKGVKYEYVEENLMNKSDRLLQYNPVHKKIPVLVHGGKPISESIVILEYIEEVWPHNPLLSDDPYERAMTRFWIKFGEDKNLRRQKRSARSVENNRRTWAWGEEVFWRRHNWVGRPDIWMASWLARRDGRSSCVKLLEPNLFPHLQTWIKNFRDVPVIKENLPEHDALLAYFKSLGEKFTASART</sequence>
<keyword evidence="8" id="KW-0812">Transmembrane</keyword>
<dbReference type="EC" id="2.5.1.18" evidence="1"/>
<protein>
    <recommendedName>
        <fullName evidence="1">glutathione transferase</fullName>
        <ecNumber evidence="1">2.5.1.18</ecNumber>
    </recommendedName>
</protein>
<evidence type="ECO:0000256" key="8">
    <source>
        <dbReference type="SAM" id="Phobius"/>
    </source>
</evidence>
<dbReference type="SFLD" id="SFLDG00358">
    <property type="entry name" value="Main_(cytGST)"/>
    <property type="match status" value="1"/>
</dbReference>
<evidence type="ECO:0000256" key="4">
    <source>
        <dbReference type="ARBA" id="ARBA00022840"/>
    </source>
</evidence>
<dbReference type="GO" id="GO:0003677">
    <property type="term" value="F:DNA binding"/>
    <property type="evidence" value="ECO:0007669"/>
    <property type="project" value="UniProtKB-KW"/>
</dbReference>
<dbReference type="InterPro" id="IPR036282">
    <property type="entry name" value="Glutathione-S-Trfase_C_sf"/>
</dbReference>
<dbReference type="Gene3D" id="3.40.30.10">
    <property type="entry name" value="Glutaredoxin"/>
    <property type="match status" value="1"/>
</dbReference>
<keyword evidence="8" id="KW-0472">Membrane</keyword>
<evidence type="ECO:0000256" key="1">
    <source>
        <dbReference type="ARBA" id="ARBA00012452"/>
    </source>
</evidence>
<proteinExistence type="predicted"/>
<keyword evidence="2 11" id="KW-0808">Transferase</keyword>
<dbReference type="PANTHER" id="PTHR11260">
    <property type="entry name" value="GLUTATHIONE S-TRANSFERASE, GST, SUPERFAMILY, GST DOMAIN CONTAINING"/>
    <property type="match status" value="1"/>
</dbReference>
<feature type="transmembrane region" description="Helical" evidence="8">
    <location>
        <begin position="259"/>
        <end position="279"/>
    </location>
</feature>
<evidence type="ECO:0000259" key="9">
    <source>
        <dbReference type="PROSITE" id="PS50163"/>
    </source>
</evidence>
<evidence type="ECO:0000256" key="2">
    <source>
        <dbReference type="ARBA" id="ARBA00022679"/>
    </source>
</evidence>
<dbReference type="CDD" id="cd03058">
    <property type="entry name" value="GST_N_Tau"/>
    <property type="match status" value="1"/>
</dbReference>
<dbReference type="InterPro" id="IPR036249">
    <property type="entry name" value="Thioredoxin-like_sf"/>
</dbReference>
<dbReference type="InterPro" id="IPR027417">
    <property type="entry name" value="P-loop_NTPase"/>
</dbReference>
<dbReference type="SFLD" id="SFLDS00019">
    <property type="entry name" value="Glutathione_Transferase_(cytos"/>
    <property type="match status" value="1"/>
</dbReference>
<dbReference type="InterPro" id="IPR020584">
    <property type="entry name" value="DNA_recomb/repair_RecA_CS"/>
</dbReference>
<dbReference type="GO" id="GO:0005737">
    <property type="term" value="C:cytoplasm"/>
    <property type="evidence" value="ECO:0007669"/>
    <property type="project" value="TreeGrafter"/>
</dbReference>
<accession>A0A4Y1S056</accession>
<organism evidence="11">
    <name type="scientific">Prunus dulcis</name>
    <name type="common">Almond</name>
    <name type="synonym">Amygdalus dulcis</name>
    <dbReference type="NCBI Taxonomy" id="3755"/>
    <lineage>
        <taxon>Eukaryota</taxon>
        <taxon>Viridiplantae</taxon>
        <taxon>Streptophyta</taxon>
        <taxon>Embryophyta</taxon>
        <taxon>Tracheophyta</taxon>
        <taxon>Spermatophyta</taxon>
        <taxon>Magnoliopsida</taxon>
        <taxon>eudicotyledons</taxon>
        <taxon>Gunneridae</taxon>
        <taxon>Pentapetalae</taxon>
        <taxon>rosids</taxon>
        <taxon>fabids</taxon>
        <taxon>Rosales</taxon>
        <taxon>Rosaceae</taxon>
        <taxon>Amygdaloideae</taxon>
        <taxon>Amygdaleae</taxon>
        <taxon>Prunus</taxon>
    </lineage>
</organism>
<dbReference type="AlphaFoldDB" id="A0A4Y1S056"/>
<feature type="coiled-coil region" evidence="7">
    <location>
        <begin position="68"/>
        <end position="116"/>
    </location>
</feature>
<dbReference type="InterPro" id="IPR040079">
    <property type="entry name" value="Glutathione_S-Trfase"/>
</dbReference>
<dbReference type="InterPro" id="IPR045073">
    <property type="entry name" value="Omega/Tau-like"/>
</dbReference>
<dbReference type="GO" id="GO:0005524">
    <property type="term" value="F:ATP binding"/>
    <property type="evidence" value="ECO:0007669"/>
    <property type="project" value="UniProtKB-KW"/>
</dbReference>
<dbReference type="InterPro" id="IPR049428">
    <property type="entry name" value="RecA-like_N"/>
</dbReference>
<evidence type="ECO:0000256" key="7">
    <source>
        <dbReference type="SAM" id="Coils"/>
    </source>
</evidence>
<evidence type="ECO:0000259" key="10">
    <source>
        <dbReference type="PROSITE" id="PS50404"/>
    </source>
</evidence>
<dbReference type="Pfam" id="PF00154">
    <property type="entry name" value="RecA_N"/>
    <property type="match status" value="1"/>
</dbReference>
<dbReference type="GO" id="GO:0006259">
    <property type="term" value="P:DNA metabolic process"/>
    <property type="evidence" value="ECO:0007669"/>
    <property type="project" value="InterPro"/>
</dbReference>
<feature type="non-terminal residue" evidence="11">
    <location>
        <position position="1"/>
    </location>
</feature>
<dbReference type="GO" id="GO:0008094">
    <property type="term" value="F:ATP-dependent activity, acting on DNA"/>
    <property type="evidence" value="ECO:0007669"/>
    <property type="project" value="InterPro"/>
</dbReference>
<dbReference type="SUPFAM" id="SSF52833">
    <property type="entry name" value="Thioredoxin-like"/>
    <property type="match status" value="1"/>
</dbReference>
<dbReference type="EMBL" id="AP019304">
    <property type="protein sequence ID" value="BBH10100.1"/>
    <property type="molecule type" value="Genomic_DNA"/>
</dbReference>
<name>A0A4Y1S056_PRUDU</name>
<dbReference type="SUPFAM" id="SSF47616">
    <property type="entry name" value="GST C-terminal domain-like"/>
    <property type="match status" value="1"/>
</dbReference>
<keyword evidence="4" id="KW-0067">ATP-binding</keyword>